<dbReference type="SUPFAM" id="SSF52507">
    <property type="entry name" value="Homo-oligomeric flavin-containing Cys decarboxylases, HFCD"/>
    <property type="match status" value="1"/>
</dbReference>
<proteinExistence type="predicted"/>
<protein>
    <submittedName>
        <fullName evidence="2">Dipicolinate synthase subunit B</fullName>
    </submittedName>
</protein>
<feature type="domain" description="Flavoprotein" evidence="1">
    <location>
        <begin position="17"/>
        <end position="177"/>
    </location>
</feature>
<dbReference type="Pfam" id="PF02441">
    <property type="entry name" value="Flavoprotein"/>
    <property type="match status" value="1"/>
</dbReference>
<dbReference type="InterPro" id="IPR036551">
    <property type="entry name" value="Flavin_trans-like"/>
</dbReference>
<dbReference type="Gene3D" id="3.40.50.1950">
    <property type="entry name" value="Flavin prenyltransferase-like"/>
    <property type="match status" value="1"/>
</dbReference>
<gene>
    <name evidence="2" type="ORF">CDO51_07680</name>
</gene>
<dbReference type="Proteomes" id="UP000214588">
    <property type="component" value="Unassembled WGS sequence"/>
</dbReference>
<dbReference type="InterPro" id="IPR003382">
    <property type="entry name" value="Flavoprotein"/>
</dbReference>
<dbReference type="AlphaFoldDB" id="A0A226BX40"/>
<accession>A0A226BX40</accession>
<dbReference type="NCBIfam" id="NF006161">
    <property type="entry name" value="PRK08305.1"/>
    <property type="match status" value="1"/>
</dbReference>
<evidence type="ECO:0000259" key="1">
    <source>
        <dbReference type="Pfam" id="PF02441"/>
    </source>
</evidence>
<keyword evidence="3" id="KW-1185">Reference proteome</keyword>
<dbReference type="GO" id="GO:0003824">
    <property type="term" value="F:catalytic activity"/>
    <property type="evidence" value="ECO:0007669"/>
    <property type="project" value="InterPro"/>
</dbReference>
<organism evidence="2 3">
    <name type="scientific">Natranaerobius trueperi</name>
    <dbReference type="NCBI Taxonomy" id="759412"/>
    <lineage>
        <taxon>Bacteria</taxon>
        <taxon>Bacillati</taxon>
        <taxon>Bacillota</taxon>
        <taxon>Clostridia</taxon>
        <taxon>Natranaerobiales</taxon>
        <taxon>Natranaerobiaceae</taxon>
        <taxon>Natranaerobius</taxon>
    </lineage>
</organism>
<evidence type="ECO:0000313" key="3">
    <source>
        <dbReference type="Proteomes" id="UP000214588"/>
    </source>
</evidence>
<sequence length="206" mass="22471">MLMVILGGIIMTSNKLSIAFGVTGAYHQLETALQKCREIEKQGHEVTPVLSPSVSNISTKFGSGNYWYTNFQKVTKRPPITDIVGAEPFGPHDLSDLMVILPCTGATLARIANGLNEHSVSLAAKAHLRTQKPIIIAVSTNDGLSLNSTNIAKLLNMSNVYFVPFGQDNPVNKPDSLMSDFRLLWDSVECALKGEQLQPVLKEFSN</sequence>
<evidence type="ECO:0000313" key="2">
    <source>
        <dbReference type="EMBL" id="OWZ83583.1"/>
    </source>
</evidence>
<reference evidence="2 3" key="1">
    <citation type="submission" date="2017-06" db="EMBL/GenBank/DDBJ databases">
        <title>Draft Genome Sequence of Natranaerobius trueperi halophilic, alkalithermophilic bacteria from soda lakes.</title>
        <authorList>
            <person name="Zhao B."/>
        </authorList>
    </citation>
    <scope>NUCLEOTIDE SEQUENCE [LARGE SCALE GENOMIC DNA]</scope>
    <source>
        <strain evidence="2 3">DSM 18760</strain>
    </source>
</reference>
<dbReference type="EMBL" id="NIQC01000015">
    <property type="protein sequence ID" value="OWZ83583.1"/>
    <property type="molecule type" value="Genomic_DNA"/>
</dbReference>
<name>A0A226BX40_9FIRM</name>
<comment type="caution">
    <text evidence="2">The sequence shown here is derived from an EMBL/GenBank/DDBJ whole genome shotgun (WGS) entry which is preliminary data.</text>
</comment>